<evidence type="ECO:0000259" key="1">
    <source>
        <dbReference type="Pfam" id="PF13456"/>
    </source>
</evidence>
<feature type="domain" description="RNase H type-1" evidence="1">
    <location>
        <begin position="125"/>
        <end position="247"/>
    </location>
</feature>
<dbReference type="PANTHER" id="PTHR47074">
    <property type="entry name" value="BNAC02G40300D PROTEIN"/>
    <property type="match status" value="1"/>
</dbReference>
<dbReference type="AlphaFoldDB" id="A0AAW2BR65"/>
<gene>
    <name evidence="2" type="ORF">SO802_028655</name>
</gene>
<evidence type="ECO:0000313" key="3">
    <source>
        <dbReference type="Proteomes" id="UP001459277"/>
    </source>
</evidence>
<dbReference type="InterPro" id="IPR002156">
    <property type="entry name" value="RNaseH_domain"/>
</dbReference>
<evidence type="ECO:0000313" key="2">
    <source>
        <dbReference type="EMBL" id="KAK9988416.1"/>
    </source>
</evidence>
<dbReference type="EMBL" id="JAZDWU010000010">
    <property type="protein sequence ID" value="KAK9988416.1"/>
    <property type="molecule type" value="Genomic_DNA"/>
</dbReference>
<dbReference type="GO" id="GO:0003676">
    <property type="term" value="F:nucleic acid binding"/>
    <property type="evidence" value="ECO:0007669"/>
    <property type="project" value="InterPro"/>
</dbReference>
<dbReference type="Proteomes" id="UP001459277">
    <property type="component" value="Unassembled WGS sequence"/>
</dbReference>
<dbReference type="SUPFAM" id="SSF53098">
    <property type="entry name" value="Ribonuclease H-like"/>
    <property type="match status" value="1"/>
</dbReference>
<keyword evidence="3" id="KW-1185">Reference proteome</keyword>
<dbReference type="Pfam" id="PF13456">
    <property type="entry name" value="RVT_3"/>
    <property type="match status" value="1"/>
</dbReference>
<dbReference type="PANTHER" id="PTHR47074:SF48">
    <property type="entry name" value="POLYNUCLEOTIDYL TRANSFERASE, RIBONUCLEASE H-LIKE SUPERFAMILY PROTEIN"/>
    <property type="match status" value="1"/>
</dbReference>
<dbReference type="InterPro" id="IPR036397">
    <property type="entry name" value="RNaseH_sf"/>
</dbReference>
<dbReference type="Gene3D" id="3.30.420.10">
    <property type="entry name" value="Ribonuclease H-like superfamily/Ribonuclease H"/>
    <property type="match status" value="1"/>
</dbReference>
<protein>
    <recommendedName>
        <fullName evidence="1">RNase H type-1 domain-containing protein</fullName>
    </recommendedName>
</protein>
<proteinExistence type="predicted"/>
<name>A0AAW2BR65_9ROSI</name>
<comment type="caution">
    <text evidence="2">The sequence shown here is derived from an EMBL/GenBank/DDBJ whole genome shotgun (WGS) entry which is preliminary data.</text>
</comment>
<dbReference type="GO" id="GO:0004523">
    <property type="term" value="F:RNA-DNA hybrid ribonuclease activity"/>
    <property type="evidence" value="ECO:0007669"/>
    <property type="project" value="InterPro"/>
</dbReference>
<dbReference type="InterPro" id="IPR044730">
    <property type="entry name" value="RNase_H-like_dom_plant"/>
</dbReference>
<organism evidence="2 3">
    <name type="scientific">Lithocarpus litseifolius</name>
    <dbReference type="NCBI Taxonomy" id="425828"/>
    <lineage>
        <taxon>Eukaryota</taxon>
        <taxon>Viridiplantae</taxon>
        <taxon>Streptophyta</taxon>
        <taxon>Embryophyta</taxon>
        <taxon>Tracheophyta</taxon>
        <taxon>Spermatophyta</taxon>
        <taxon>Magnoliopsida</taxon>
        <taxon>eudicotyledons</taxon>
        <taxon>Gunneridae</taxon>
        <taxon>Pentapetalae</taxon>
        <taxon>rosids</taxon>
        <taxon>fabids</taxon>
        <taxon>Fagales</taxon>
        <taxon>Fagaceae</taxon>
        <taxon>Lithocarpus</taxon>
    </lineage>
</organism>
<dbReference type="InterPro" id="IPR052929">
    <property type="entry name" value="RNase_H-like_EbsB-rel"/>
</dbReference>
<dbReference type="CDD" id="cd06222">
    <property type="entry name" value="RNase_H_like"/>
    <property type="match status" value="1"/>
</dbReference>
<accession>A0AAW2BR65</accession>
<sequence>MASSQSVVPIDWFSQGRKLINQVAHASKRTLFGHQNFEEGTNFIFQLDKPEVQELFAILAWSLWFCRNKIRVKELDKVPHDVVSWASNFKFEFQSMKEGSKAARPKENLKWVPRVPPPQGWFKINVDGAIFKETNEAGIGVVVRDSQGWVLAALSEKVKGVQDAGVIKALAIRRAIRFAIETSFSCVIIESDSLLVIKAIQDNAESTCDFRHIIEDVKHLSMAMKSCEFHHSKRQANQVAHTLARKAI</sequence>
<dbReference type="InterPro" id="IPR012337">
    <property type="entry name" value="RNaseH-like_sf"/>
</dbReference>
<reference evidence="2 3" key="1">
    <citation type="submission" date="2024-01" db="EMBL/GenBank/DDBJ databases">
        <title>A telomere-to-telomere, gap-free genome of sweet tea (Lithocarpus litseifolius).</title>
        <authorList>
            <person name="Zhou J."/>
        </authorList>
    </citation>
    <scope>NUCLEOTIDE SEQUENCE [LARGE SCALE GENOMIC DNA]</scope>
    <source>
        <strain evidence="2">Zhou-2022a</strain>
        <tissue evidence="2">Leaf</tissue>
    </source>
</reference>